<evidence type="ECO:0000256" key="1">
    <source>
        <dbReference type="ARBA" id="ARBA00001974"/>
    </source>
</evidence>
<dbReference type="PANTHER" id="PTHR11806:SF0">
    <property type="entry name" value="PROTEIN MTO1 HOMOLOG, MITOCHONDRIAL"/>
    <property type="match status" value="1"/>
</dbReference>
<comment type="cofactor">
    <cofactor evidence="1">
        <name>FAD</name>
        <dbReference type="ChEBI" id="CHEBI:57692"/>
    </cofactor>
</comment>
<accession>A0ABQ6MWW9</accession>
<dbReference type="InterPro" id="IPR002218">
    <property type="entry name" value="MnmG-rel"/>
</dbReference>
<evidence type="ECO:0000256" key="2">
    <source>
        <dbReference type="ARBA" id="ARBA00022630"/>
    </source>
</evidence>
<gene>
    <name evidence="5" type="ORF">TeGR_g737</name>
</gene>
<comment type="caution">
    <text evidence="5">The sequence shown here is derived from an EMBL/GenBank/DDBJ whole genome shotgun (WGS) entry which is preliminary data.</text>
</comment>
<dbReference type="PANTHER" id="PTHR11806">
    <property type="entry name" value="GLUCOSE INHIBITED DIVISION PROTEIN A"/>
    <property type="match status" value="1"/>
</dbReference>
<keyword evidence="6" id="KW-1185">Reference proteome</keyword>
<proteinExistence type="predicted"/>
<dbReference type="InterPro" id="IPR040131">
    <property type="entry name" value="MnmG_N"/>
</dbReference>
<dbReference type="Proteomes" id="UP001165060">
    <property type="component" value="Unassembled WGS sequence"/>
</dbReference>
<evidence type="ECO:0000313" key="6">
    <source>
        <dbReference type="Proteomes" id="UP001165060"/>
    </source>
</evidence>
<organism evidence="5 6">
    <name type="scientific">Tetraparma gracilis</name>
    <dbReference type="NCBI Taxonomy" id="2962635"/>
    <lineage>
        <taxon>Eukaryota</taxon>
        <taxon>Sar</taxon>
        <taxon>Stramenopiles</taxon>
        <taxon>Ochrophyta</taxon>
        <taxon>Bolidophyceae</taxon>
        <taxon>Parmales</taxon>
        <taxon>Triparmaceae</taxon>
        <taxon>Tetraparma</taxon>
    </lineage>
</organism>
<dbReference type="SUPFAM" id="SSF51905">
    <property type="entry name" value="FAD/NAD(P)-binding domain"/>
    <property type="match status" value="1"/>
</dbReference>
<dbReference type="Gene3D" id="2.40.30.260">
    <property type="match status" value="1"/>
</dbReference>
<sequence>MPPSYPVIIIGGGHAGTEAALAASRLSPHTLLVTLRAGTVGELSCNPSIGGVGKGHMVREIDALGGGMGRFADEACCHFKTLNLGKGQAVRGPRGQMDRDLYKGAVQAHLSGVGGLDVLEGEVDDVVLDAGGRCKGVRLRGGLEIGAGAVVVTTGTFLGGVLMCGGERYAGGRHLRDSEEVEPPSNGLSETLREFGFELGRLKTGTPPRIDGRTIDYGKCKVQASEEDPKGFGHVRQFRGDPMPHQGSFVDCHQTRTTEETHKVCLDNEGSLPGGYEDGVGPRYCPSIHNKVKRFPDREGHNTFLEPEGLTTPIVYPNGLSGPYPPAVQLEMLRTMPGLENVEMIRPGYDVE</sequence>
<protein>
    <recommendedName>
        <fullName evidence="4">MnmG N-terminal domain-containing protein</fullName>
    </recommendedName>
</protein>
<dbReference type="EMBL" id="BRYB01003316">
    <property type="protein sequence ID" value="GMI34508.1"/>
    <property type="molecule type" value="Genomic_DNA"/>
</dbReference>
<dbReference type="Gene3D" id="3.50.50.60">
    <property type="entry name" value="FAD/NAD(P)-binding domain"/>
    <property type="match status" value="1"/>
</dbReference>
<evidence type="ECO:0000256" key="3">
    <source>
        <dbReference type="ARBA" id="ARBA00022827"/>
    </source>
</evidence>
<dbReference type="InterPro" id="IPR036188">
    <property type="entry name" value="FAD/NAD-bd_sf"/>
</dbReference>
<reference evidence="5 6" key="1">
    <citation type="journal article" date="2023" name="Commun. Biol.">
        <title>Genome analysis of Parmales, the sister group of diatoms, reveals the evolutionary specialization of diatoms from phago-mixotrophs to photoautotrophs.</title>
        <authorList>
            <person name="Ban H."/>
            <person name="Sato S."/>
            <person name="Yoshikawa S."/>
            <person name="Yamada K."/>
            <person name="Nakamura Y."/>
            <person name="Ichinomiya M."/>
            <person name="Sato N."/>
            <person name="Blanc-Mathieu R."/>
            <person name="Endo H."/>
            <person name="Kuwata A."/>
            <person name="Ogata H."/>
        </authorList>
    </citation>
    <scope>NUCLEOTIDE SEQUENCE [LARGE SCALE GENOMIC DNA]</scope>
</reference>
<keyword evidence="2" id="KW-0285">Flavoprotein</keyword>
<name>A0ABQ6MWW9_9STRA</name>
<dbReference type="Pfam" id="PF01134">
    <property type="entry name" value="GIDA"/>
    <property type="match status" value="1"/>
</dbReference>
<evidence type="ECO:0000259" key="4">
    <source>
        <dbReference type="Pfam" id="PF01134"/>
    </source>
</evidence>
<feature type="domain" description="MnmG N-terminal" evidence="4">
    <location>
        <begin position="7"/>
        <end position="352"/>
    </location>
</feature>
<keyword evidence="3" id="KW-0274">FAD</keyword>
<evidence type="ECO:0000313" key="5">
    <source>
        <dbReference type="EMBL" id="GMI34508.1"/>
    </source>
</evidence>